<dbReference type="KEGG" id="caqu:CAQU_06515"/>
<proteinExistence type="predicted"/>
<dbReference type="Proteomes" id="UP000185478">
    <property type="component" value="Chromosome"/>
</dbReference>
<gene>
    <name evidence="1" type="ORF">CAQU_06515</name>
</gene>
<accession>A0A1L7CG19</accession>
<protein>
    <recommendedName>
        <fullName evidence="3">DNA-binding protein</fullName>
    </recommendedName>
</protein>
<dbReference type="EMBL" id="CP009245">
    <property type="protein sequence ID" value="APT84778.1"/>
    <property type="molecule type" value="Genomic_DNA"/>
</dbReference>
<dbReference type="AlphaFoldDB" id="A0A1L7CG19"/>
<dbReference type="OrthoDB" id="5184241at2"/>
<evidence type="ECO:0000313" key="1">
    <source>
        <dbReference type="EMBL" id="APT84778.1"/>
    </source>
</evidence>
<evidence type="ECO:0000313" key="2">
    <source>
        <dbReference type="Proteomes" id="UP000185478"/>
    </source>
</evidence>
<keyword evidence="2" id="KW-1185">Reference proteome</keyword>
<evidence type="ECO:0008006" key="3">
    <source>
        <dbReference type="Google" id="ProtNLM"/>
    </source>
</evidence>
<name>A0A1L7CG19_9CORY</name>
<dbReference type="STRING" id="1431546.CAQU_06515"/>
<organism evidence="1 2">
    <name type="scientific">Corynebacterium aquilae DSM 44791</name>
    <dbReference type="NCBI Taxonomy" id="1431546"/>
    <lineage>
        <taxon>Bacteria</taxon>
        <taxon>Bacillati</taxon>
        <taxon>Actinomycetota</taxon>
        <taxon>Actinomycetes</taxon>
        <taxon>Mycobacteriales</taxon>
        <taxon>Corynebacteriaceae</taxon>
        <taxon>Corynebacterium</taxon>
    </lineage>
</organism>
<sequence length="198" mass="21359">MYAVQARYRGREKRRGAFVSRVAQALSNLVDGPCKVDGIDELSLATTNPRNIADAIMALVATGEWVVGVGITHQAGIADTERAHNVACTALGRVRRAGAVSVKIDGRAHGLDKKLPEDIAATFEMLRFVASRRTPEGQEATRLVRTGMTQLEAATELGISKQAMSQRLQAAGWQAEKVGFELAIRQLARAHGDTEIPD</sequence>
<reference evidence="1 2" key="1">
    <citation type="submission" date="2014-08" db="EMBL/GenBank/DDBJ databases">
        <title>Complete genome sequence of Corynebacterium aquilae S-613T(T) (=DSM 44791(T)), isolated from the choana of a healthy golden eagle.</title>
        <authorList>
            <person name="Ruckert C."/>
            <person name="Albersmeier A."/>
            <person name="Winkler A."/>
            <person name="Kalinowski J."/>
        </authorList>
    </citation>
    <scope>NUCLEOTIDE SEQUENCE [LARGE SCALE GENOMIC DNA]</scope>
    <source>
        <strain evidence="1 2">S-613</strain>
    </source>
</reference>
<dbReference type="RefSeq" id="WP_075726208.1">
    <property type="nucleotide sequence ID" value="NZ_CP009245.1"/>
</dbReference>